<reference evidence="4" key="3">
    <citation type="submission" date="2025-09" db="UniProtKB">
        <authorList>
            <consortium name="Ensembl"/>
        </authorList>
    </citation>
    <scope>IDENTIFICATION</scope>
</reference>
<reference evidence="4" key="2">
    <citation type="submission" date="2025-08" db="UniProtKB">
        <authorList>
            <consortium name="Ensembl"/>
        </authorList>
    </citation>
    <scope>IDENTIFICATION</scope>
</reference>
<dbReference type="GO" id="GO:0007423">
    <property type="term" value="P:sensory organ development"/>
    <property type="evidence" value="ECO:0007669"/>
    <property type="project" value="TreeGrafter"/>
</dbReference>
<keyword evidence="1" id="KW-0805">Transcription regulation</keyword>
<evidence type="ECO:0000313" key="5">
    <source>
        <dbReference type="Proteomes" id="UP000314982"/>
    </source>
</evidence>
<dbReference type="GO" id="GO:0005634">
    <property type="term" value="C:nucleus"/>
    <property type="evidence" value="ECO:0007669"/>
    <property type="project" value="TreeGrafter"/>
</dbReference>
<organism evidence="4 5">
    <name type="scientific">Hucho hucho</name>
    <name type="common">huchen</name>
    <dbReference type="NCBI Taxonomy" id="62062"/>
    <lineage>
        <taxon>Eukaryota</taxon>
        <taxon>Metazoa</taxon>
        <taxon>Chordata</taxon>
        <taxon>Craniata</taxon>
        <taxon>Vertebrata</taxon>
        <taxon>Euteleostomi</taxon>
        <taxon>Actinopterygii</taxon>
        <taxon>Neopterygii</taxon>
        <taxon>Teleostei</taxon>
        <taxon>Protacanthopterygii</taxon>
        <taxon>Salmoniformes</taxon>
        <taxon>Salmonidae</taxon>
        <taxon>Salmoninae</taxon>
        <taxon>Hucho</taxon>
    </lineage>
</organism>
<sequence length="221" mass="24446">SDSYLKTSRSTFQVWIMNVLPNPMVRAHQNQPLPLCSPDPHLQDFFSWCPPGLGADHGNRLGAMGALIGRERPGKPPMELRRKINSRERKRMQDLNFAVDALREVMVPYASSPSSSLSKIFTLVLTRNYILLLGLSLQEMRWLLGEVSVGVWVNARPVPRLLLAGGWPLFTGPSQLLLSPESLLTSINVTSLHGVSFSSSPLPSSGITIMTKILLIHKGLQ</sequence>
<proteinExistence type="predicted"/>
<evidence type="ECO:0000256" key="2">
    <source>
        <dbReference type="ARBA" id="ARBA00023163"/>
    </source>
</evidence>
<dbReference type="GO" id="GO:0070888">
    <property type="term" value="F:E-box binding"/>
    <property type="evidence" value="ECO:0007669"/>
    <property type="project" value="TreeGrafter"/>
</dbReference>
<reference evidence="5" key="1">
    <citation type="submission" date="2018-06" db="EMBL/GenBank/DDBJ databases">
        <title>Genome assembly of Danube salmon.</title>
        <authorList>
            <person name="Macqueen D.J."/>
            <person name="Gundappa M.K."/>
        </authorList>
    </citation>
    <scope>NUCLEOTIDE SEQUENCE [LARGE SCALE GENOMIC DNA]</scope>
</reference>
<dbReference type="Ensembl" id="ENSHHUT00000084528.1">
    <property type="protein sequence ID" value="ENSHHUP00000081930.1"/>
    <property type="gene ID" value="ENSHHUG00000047619.1"/>
</dbReference>
<dbReference type="Pfam" id="PF00010">
    <property type="entry name" value="HLH"/>
    <property type="match status" value="1"/>
</dbReference>
<dbReference type="GeneTree" id="ENSGT00940000162722"/>
<keyword evidence="5" id="KW-1185">Reference proteome</keyword>
<evidence type="ECO:0000313" key="4">
    <source>
        <dbReference type="Ensembl" id="ENSHHUP00000081930.1"/>
    </source>
</evidence>
<dbReference type="PANTHER" id="PTHR19290:SF168">
    <property type="entry name" value="OLIGODENDROCYTE TRANSCRIPTION FACTOR 1"/>
    <property type="match status" value="1"/>
</dbReference>
<dbReference type="PROSITE" id="PS50888">
    <property type="entry name" value="BHLH"/>
    <property type="match status" value="1"/>
</dbReference>
<dbReference type="GO" id="GO:0046983">
    <property type="term" value="F:protein dimerization activity"/>
    <property type="evidence" value="ECO:0007669"/>
    <property type="project" value="InterPro"/>
</dbReference>
<dbReference type="PANTHER" id="PTHR19290">
    <property type="entry name" value="BASIC HELIX-LOOP-HELIX PROTEIN NEUROGENIN-RELATED"/>
    <property type="match status" value="1"/>
</dbReference>
<dbReference type="InterPro" id="IPR050359">
    <property type="entry name" value="bHLH_transcription_factors"/>
</dbReference>
<dbReference type="InterPro" id="IPR036638">
    <property type="entry name" value="HLH_DNA-bd_sf"/>
</dbReference>
<protein>
    <submittedName>
        <fullName evidence="4">Oligodendrocyte transcription factor 1</fullName>
    </submittedName>
</protein>
<dbReference type="Gene3D" id="4.10.280.10">
    <property type="entry name" value="Helix-loop-helix DNA-binding domain"/>
    <property type="match status" value="1"/>
</dbReference>
<dbReference type="GO" id="GO:0045944">
    <property type="term" value="P:positive regulation of transcription by RNA polymerase II"/>
    <property type="evidence" value="ECO:0007669"/>
    <property type="project" value="TreeGrafter"/>
</dbReference>
<dbReference type="GO" id="GO:0061564">
    <property type="term" value="P:axon development"/>
    <property type="evidence" value="ECO:0007669"/>
    <property type="project" value="TreeGrafter"/>
</dbReference>
<dbReference type="AlphaFoldDB" id="A0A4W5R6S6"/>
<dbReference type="GO" id="GO:0000981">
    <property type="term" value="F:DNA-binding transcription factor activity, RNA polymerase II-specific"/>
    <property type="evidence" value="ECO:0007669"/>
    <property type="project" value="TreeGrafter"/>
</dbReference>
<evidence type="ECO:0000256" key="1">
    <source>
        <dbReference type="ARBA" id="ARBA00023015"/>
    </source>
</evidence>
<dbReference type="STRING" id="62062.ENSHHUP00000081930"/>
<dbReference type="Proteomes" id="UP000314982">
    <property type="component" value="Unassembled WGS sequence"/>
</dbReference>
<name>A0A4W5R6S6_9TELE</name>
<accession>A0A4W5R6S6</accession>
<dbReference type="SUPFAM" id="SSF47459">
    <property type="entry name" value="HLH, helix-loop-helix DNA-binding domain"/>
    <property type="match status" value="1"/>
</dbReference>
<feature type="domain" description="BHLH" evidence="3">
    <location>
        <begin position="79"/>
        <end position="133"/>
    </location>
</feature>
<dbReference type="SMART" id="SM00353">
    <property type="entry name" value="HLH"/>
    <property type="match status" value="1"/>
</dbReference>
<evidence type="ECO:0000259" key="3">
    <source>
        <dbReference type="PROSITE" id="PS50888"/>
    </source>
</evidence>
<dbReference type="InterPro" id="IPR011598">
    <property type="entry name" value="bHLH_dom"/>
</dbReference>
<keyword evidence="2" id="KW-0804">Transcription</keyword>